<reference evidence="2" key="1">
    <citation type="submission" date="2023-07" db="EMBL/GenBank/DDBJ databases">
        <title>Black Yeasts Isolated from many extreme environments.</title>
        <authorList>
            <person name="Coleine C."/>
            <person name="Stajich J.E."/>
            <person name="Selbmann L."/>
        </authorList>
    </citation>
    <scope>NUCLEOTIDE SEQUENCE</scope>
    <source>
        <strain evidence="2">CCFEE 5485</strain>
    </source>
</reference>
<dbReference type="InterPro" id="IPR021858">
    <property type="entry name" value="Fun_TF"/>
</dbReference>
<dbReference type="Proteomes" id="UP001274830">
    <property type="component" value="Unassembled WGS sequence"/>
</dbReference>
<keyword evidence="1" id="KW-0472">Membrane</keyword>
<accession>A0AAE0WMR9</accession>
<proteinExistence type="predicted"/>
<organism evidence="2 3">
    <name type="scientific">Recurvomyces mirabilis</name>
    <dbReference type="NCBI Taxonomy" id="574656"/>
    <lineage>
        <taxon>Eukaryota</taxon>
        <taxon>Fungi</taxon>
        <taxon>Dikarya</taxon>
        <taxon>Ascomycota</taxon>
        <taxon>Pezizomycotina</taxon>
        <taxon>Dothideomycetes</taxon>
        <taxon>Dothideomycetidae</taxon>
        <taxon>Mycosphaerellales</taxon>
        <taxon>Teratosphaeriaceae</taxon>
        <taxon>Recurvomyces</taxon>
    </lineage>
</organism>
<sequence>MDTASLPPLASAHVVSLESGAYRTMFRNAFLELHVPKTDRVQRHYLSLLETCMDLSTSQPSLLCGLDALSLVQLGSVENDRRLIESARQNYTKALTELRSVLSTQQALHDDHVLAAVMIMKYCELYTELASPKGVGWAGHVCAAQRLLTVRGPALVRSDLSMELYANARQSALCYSLVDRKACALAQPGWRAIGNRTRVKDKSFIFHELALQIPGLLEQHDGLDIQHHDQDQVTQIDVILAKAAAIEQDLRAWLLHWATDEPQYETRPVDDFSTFATQCSDRTFSTAFAFGNFMAAYLHSMYWICMYFLRITIRALHAARAVVIPSSRPHANQQVSEEEILEYVFNACRCIPYFCEPASSTMGCIGMFLPLRTAAFYFVGASMVGPAEWIGNVDELEWRRK</sequence>
<feature type="transmembrane region" description="Helical" evidence="1">
    <location>
        <begin position="287"/>
        <end position="309"/>
    </location>
</feature>
<protein>
    <recommendedName>
        <fullName evidence="4">Transcription factor domain-containing protein</fullName>
    </recommendedName>
</protein>
<dbReference type="PANTHER" id="PTHR38111:SF2">
    <property type="entry name" value="FINGER DOMAIN PROTEIN, PUTATIVE (AFU_ORTHOLOGUE AFUA_1G01560)-RELATED"/>
    <property type="match status" value="1"/>
</dbReference>
<keyword evidence="1" id="KW-0812">Transmembrane</keyword>
<comment type="caution">
    <text evidence="2">The sequence shown here is derived from an EMBL/GenBank/DDBJ whole genome shotgun (WGS) entry which is preliminary data.</text>
</comment>
<keyword evidence="1" id="KW-1133">Transmembrane helix</keyword>
<evidence type="ECO:0008006" key="4">
    <source>
        <dbReference type="Google" id="ProtNLM"/>
    </source>
</evidence>
<evidence type="ECO:0000313" key="2">
    <source>
        <dbReference type="EMBL" id="KAK3674616.1"/>
    </source>
</evidence>
<evidence type="ECO:0000256" key="1">
    <source>
        <dbReference type="SAM" id="Phobius"/>
    </source>
</evidence>
<keyword evidence="3" id="KW-1185">Reference proteome</keyword>
<evidence type="ECO:0000313" key="3">
    <source>
        <dbReference type="Proteomes" id="UP001274830"/>
    </source>
</evidence>
<dbReference type="InterPro" id="IPR053178">
    <property type="entry name" value="Osmoadaptation_assoc"/>
</dbReference>
<gene>
    <name evidence="2" type="ORF">LTR78_005338</name>
</gene>
<dbReference type="Pfam" id="PF11951">
    <property type="entry name" value="Fungal_trans_2"/>
    <property type="match status" value="1"/>
</dbReference>
<dbReference type="PANTHER" id="PTHR38111">
    <property type="entry name" value="ZN(2)-C6 FUNGAL-TYPE DOMAIN-CONTAINING PROTEIN-RELATED"/>
    <property type="match status" value="1"/>
</dbReference>
<dbReference type="EMBL" id="JAUTXT010000018">
    <property type="protein sequence ID" value="KAK3674616.1"/>
    <property type="molecule type" value="Genomic_DNA"/>
</dbReference>
<name>A0AAE0WMR9_9PEZI</name>
<dbReference type="AlphaFoldDB" id="A0AAE0WMR9"/>